<dbReference type="EC" id="2.7.2.4" evidence="1"/>
<keyword evidence="1" id="KW-0808">Transferase</keyword>
<dbReference type="EMBL" id="AAPH01000022">
    <property type="protein sequence ID" value="EAS42306.1"/>
    <property type="molecule type" value="Genomic_DNA"/>
</dbReference>
<evidence type="ECO:0000313" key="1">
    <source>
        <dbReference type="EMBL" id="EAS42306.1"/>
    </source>
</evidence>
<proteinExistence type="predicted"/>
<keyword evidence="1" id="KW-0418">Kinase</keyword>
<dbReference type="AlphaFoldDB" id="Q1Z190"/>
<dbReference type="GO" id="GO:0004412">
    <property type="term" value="F:homoserine dehydrogenase activity"/>
    <property type="evidence" value="ECO:0007669"/>
    <property type="project" value="UniProtKB-EC"/>
</dbReference>
<name>Q1Z190_9GAMM</name>
<reference evidence="1 2" key="1">
    <citation type="submission" date="2006-03" db="EMBL/GenBank/DDBJ databases">
        <authorList>
            <person name="Bartlett D.H."/>
            <person name="Valle G."/>
            <person name="Lauro F.M."/>
            <person name="Vezzi A."/>
            <person name="Simonato F."/>
            <person name="Eloe E."/>
            <person name="Vitulo N."/>
            <person name="Stratton T.K."/>
            <person name="D'angelo M."/>
            <person name="Ferriera S."/>
            <person name="Johnson J."/>
            <person name="Kravitz S."/>
            <person name="Beeson K."/>
            <person name="Sutton G."/>
            <person name="Rogers Y."/>
            <person name="Friedman R."/>
            <person name="Frazier M."/>
            <person name="Venter J.C."/>
        </authorList>
    </citation>
    <scope>NUCLEOTIDE SEQUENCE [LARGE SCALE GENOMIC DNA]</scope>
    <source>
        <strain evidence="1 2">3TCK</strain>
    </source>
</reference>
<accession>Q1Z190</accession>
<sequence>MFNVISTTTTIIITGTIIRVGAG</sequence>
<comment type="caution">
    <text evidence="1">The sequence shown here is derived from an EMBL/GenBank/DDBJ whole genome shotgun (WGS) entry which is preliminary data.</text>
</comment>
<dbReference type="EC" id="1.1.1.3" evidence="1"/>
<organism evidence="1 2">
    <name type="scientific">Photobacterium profundum 3TCK</name>
    <dbReference type="NCBI Taxonomy" id="314280"/>
    <lineage>
        <taxon>Bacteria</taxon>
        <taxon>Pseudomonadati</taxon>
        <taxon>Pseudomonadota</taxon>
        <taxon>Gammaproteobacteria</taxon>
        <taxon>Vibrionales</taxon>
        <taxon>Vibrionaceae</taxon>
        <taxon>Photobacterium</taxon>
    </lineage>
</organism>
<dbReference type="GO" id="GO:0004072">
    <property type="term" value="F:aspartate kinase activity"/>
    <property type="evidence" value="ECO:0007669"/>
    <property type="project" value="UniProtKB-EC"/>
</dbReference>
<evidence type="ECO:0000313" key="2">
    <source>
        <dbReference type="Proteomes" id="UP000003789"/>
    </source>
</evidence>
<keyword evidence="1" id="KW-0560">Oxidoreductase</keyword>
<dbReference type="HOGENOM" id="CLU_3423041_0_0_6"/>
<dbReference type="Proteomes" id="UP000003789">
    <property type="component" value="Unassembled WGS sequence"/>
</dbReference>
<gene>
    <name evidence="1" type="primary">thrA</name>
    <name evidence="1" type="ORF">P3TCK_13660</name>
</gene>
<protein>
    <submittedName>
        <fullName evidence="1">Bifunctional aspartokinase I/homoserine dehydrogenase I</fullName>
        <ecNumber evidence="1">1.1.1.3</ecNumber>
        <ecNumber evidence="1">2.7.2.4</ecNumber>
    </submittedName>
</protein>